<dbReference type="SUPFAM" id="SSF51735">
    <property type="entry name" value="NAD(P)-binding Rossmann-fold domains"/>
    <property type="match status" value="1"/>
</dbReference>
<protein>
    <submittedName>
        <fullName evidence="4">NAD(P)-binding protein</fullName>
    </submittedName>
</protein>
<dbReference type="PANTHER" id="PTHR43669">
    <property type="entry name" value="5-KETO-D-GLUCONATE 5-REDUCTASE"/>
    <property type="match status" value="1"/>
</dbReference>
<evidence type="ECO:0000313" key="4">
    <source>
        <dbReference type="EMBL" id="OIW23506.1"/>
    </source>
</evidence>
<dbReference type="STRING" id="1408157.A0A1J7J7M6"/>
<dbReference type="OrthoDB" id="37659at2759"/>
<dbReference type="InterPro" id="IPR020904">
    <property type="entry name" value="Sc_DH/Rdtase_CS"/>
</dbReference>
<dbReference type="InterPro" id="IPR002347">
    <property type="entry name" value="SDR_fam"/>
</dbReference>
<dbReference type="PRINTS" id="PR00081">
    <property type="entry name" value="GDHRDH"/>
</dbReference>
<dbReference type="EMBL" id="KV875106">
    <property type="protein sequence ID" value="OIW23506.1"/>
    <property type="molecule type" value="Genomic_DNA"/>
</dbReference>
<keyword evidence="5" id="KW-1185">Reference proteome</keyword>
<keyword evidence="3" id="KW-0560">Oxidoreductase</keyword>
<dbReference type="InterPro" id="IPR036291">
    <property type="entry name" value="NAD(P)-bd_dom_sf"/>
</dbReference>
<dbReference type="AlphaFoldDB" id="A0A1J7J7M6"/>
<proteinExistence type="inferred from homology"/>
<evidence type="ECO:0000313" key="5">
    <source>
        <dbReference type="Proteomes" id="UP000182658"/>
    </source>
</evidence>
<dbReference type="Proteomes" id="UP000182658">
    <property type="component" value="Unassembled WGS sequence"/>
</dbReference>
<evidence type="ECO:0000256" key="1">
    <source>
        <dbReference type="ARBA" id="ARBA00006484"/>
    </source>
</evidence>
<dbReference type="InParanoid" id="A0A1J7J7M6"/>
<name>A0A1J7J7M6_9PEZI</name>
<organism evidence="4 5">
    <name type="scientific">Coniochaeta ligniaria NRRL 30616</name>
    <dbReference type="NCBI Taxonomy" id="1408157"/>
    <lineage>
        <taxon>Eukaryota</taxon>
        <taxon>Fungi</taxon>
        <taxon>Dikarya</taxon>
        <taxon>Ascomycota</taxon>
        <taxon>Pezizomycotina</taxon>
        <taxon>Sordariomycetes</taxon>
        <taxon>Sordariomycetidae</taxon>
        <taxon>Coniochaetales</taxon>
        <taxon>Coniochaetaceae</taxon>
        <taxon>Coniochaeta</taxon>
    </lineage>
</organism>
<reference evidence="4 5" key="1">
    <citation type="submission" date="2016-10" db="EMBL/GenBank/DDBJ databases">
        <title>Draft genome sequence of Coniochaeta ligniaria NRRL30616, a lignocellulolytic fungus for bioabatement of inhibitors in plant biomass hydrolysates.</title>
        <authorList>
            <consortium name="DOE Joint Genome Institute"/>
            <person name="Jimenez D.J."/>
            <person name="Hector R.E."/>
            <person name="Riley R."/>
            <person name="Sun H."/>
            <person name="Grigoriev I.V."/>
            <person name="Van Elsas J.D."/>
            <person name="Nichols N.N."/>
        </authorList>
    </citation>
    <scope>NUCLEOTIDE SEQUENCE [LARGE SCALE GENOMIC DNA]</scope>
    <source>
        <strain evidence="4 5">NRRL 30616</strain>
    </source>
</reference>
<keyword evidence="2" id="KW-0521">NADP</keyword>
<sequence length="273" mass="30012">MPFPYKNVLITGASSGIGQALAERIIDSGAFVIAVGRRQDRLDALVAKFGSDKVAAEVFDVSDIEAIPEWAKKMTTTYPKLDSIILNAGFQQTLDFTNPQSVSVEAAKSELHTNYLAPVASVAAFLPHLTAVSGPASIYFVTSGLSLVPISRCPNYCASKAALHSFAWTLRDQLSNKQETKHVRVVEIVPPAVQTELHSRQPDLVAAGDANFGVPLKEYTDETWALMRSDEDLDEILIEQMKPTFGNTEDQKRKVFHDMNSMIRKQGKFNSKP</sequence>
<evidence type="ECO:0000256" key="3">
    <source>
        <dbReference type="ARBA" id="ARBA00023002"/>
    </source>
</evidence>
<comment type="similarity">
    <text evidence="1">Belongs to the short-chain dehydrogenases/reductases (SDR) family.</text>
</comment>
<accession>A0A1J7J7M6</accession>
<evidence type="ECO:0000256" key="2">
    <source>
        <dbReference type="ARBA" id="ARBA00022857"/>
    </source>
</evidence>
<dbReference type="PANTHER" id="PTHR43669:SF11">
    <property type="entry name" value="SHORT-CHAIN DEHYDROGENASE_OXIDOREDUCTASE"/>
    <property type="match status" value="1"/>
</dbReference>
<dbReference type="PROSITE" id="PS00061">
    <property type="entry name" value="ADH_SHORT"/>
    <property type="match status" value="1"/>
</dbReference>
<dbReference type="Gene3D" id="3.40.50.720">
    <property type="entry name" value="NAD(P)-binding Rossmann-like Domain"/>
    <property type="match status" value="1"/>
</dbReference>
<dbReference type="GO" id="GO:0016491">
    <property type="term" value="F:oxidoreductase activity"/>
    <property type="evidence" value="ECO:0007669"/>
    <property type="project" value="UniProtKB-KW"/>
</dbReference>
<gene>
    <name evidence="4" type="ORF">CONLIGDRAFT_637473</name>
</gene>
<dbReference type="Pfam" id="PF00106">
    <property type="entry name" value="adh_short"/>
    <property type="match status" value="1"/>
</dbReference>